<protein>
    <recommendedName>
        <fullName evidence="1">TERF1-interacting nuclear factor 2 N-terminal domain-containing protein</fullName>
    </recommendedName>
</protein>
<dbReference type="Ensembl" id="ENSDLAT00005039070.2">
    <property type="protein sequence ID" value="ENSDLAP00005036619.2"/>
    <property type="gene ID" value="ENSDLAG00005016311.2"/>
</dbReference>
<reference evidence="2" key="2">
    <citation type="submission" date="2025-09" db="UniProtKB">
        <authorList>
            <consortium name="Ensembl"/>
        </authorList>
    </citation>
    <scope>IDENTIFICATION</scope>
</reference>
<organism evidence="2 3">
    <name type="scientific">Dicentrarchus labrax</name>
    <name type="common">European seabass</name>
    <name type="synonym">Morone labrax</name>
    <dbReference type="NCBI Taxonomy" id="13489"/>
    <lineage>
        <taxon>Eukaryota</taxon>
        <taxon>Metazoa</taxon>
        <taxon>Chordata</taxon>
        <taxon>Craniata</taxon>
        <taxon>Vertebrata</taxon>
        <taxon>Euteleostomi</taxon>
        <taxon>Actinopterygii</taxon>
        <taxon>Neopterygii</taxon>
        <taxon>Teleostei</taxon>
        <taxon>Neoteleostei</taxon>
        <taxon>Acanthomorphata</taxon>
        <taxon>Eupercaria</taxon>
        <taxon>Moronidae</taxon>
        <taxon>Dicentrarchus</taxon>
    </lineage>
</organism>
<dbReference type="GO" id="GO:0042162">
    <property type="term" value="F:telomeric DNA binding"/>
    <property type="evidence" value="ECO:0007669"/>
    <property type="project" value="TreeGrafter"/>
</dbReference>
<evidence type="ECO:0000259" key="1">
    <source>
        <dbReference type="Pfam" id="PF14973"/>
    </source>
</evidence>
<dbReference type="GO" id="GO:0016233">
    <property type="term" value="P:telomere capping"/>
    <property type="evidence" value="ECO:0007669"/>
    <property type="project" value="InterPro"/>
</dbReference>
<proteinExistence type="predicted"/>
<dbReference type="InterPro" id="IPR029400">
    <property type="entry name" value="TINF2_N"/>
</dbReference>
<dbReference type="PANTHER" id="PTHR15512">
    <property type="entry name" value="TERF1-INTERACTING NUCLEAR FACTOR 2"/>
    <property type="match status" value="1"/>
</dbReference>
<name>A0A8C4H416_DICLA</name>
<dbReference type="InterPro" id="IPR039098">
    <property type="entry name" value="TINF2"/>
</dbReference>
<keyword evidence="3" id="KW-1185">Reference proteome</keyword>
<dbReference type="Pfam" id="PF14973">
    <property type="entry name" value="TINF2_N"/>
    <property type="match status" value="1"/>
</dbReference>
<feature type="domain" description="TERF1-interacting nuclear factor 2 N-terminal" evidence="1">
    <location>
        <begin position="41"/>
        <end position="188"/>
    </location>
</feature>
<evidence type="ECO:0000313" key="2">
    <source>
        <dbReference type="Ensembl" id="ENSDLAP00005036619.2"/>
    </source>
</evidence>
<sequence>MLLVFTTHSKIHCDWTLCTRLPLSALRLLIPPVRLVSAAMWQTIQQKVVADYGMLEEFVSMVTDIVPELLTIRQRVQLILGLRARLILELCQFEATADFQLLQPQLDRVQTLIKAWVTEVGAANMEAPHSEFVDLVKNLLTNPDEREHFFQNIFPEEFGPTYDEELHTLMWMFLSRLERFLPLQTFQQVSSVLEECMDSVCRREDLKTLLHYQKDLSQLDHNGKKEVFVKRASLPANPLLRKQIFQRALARIQAATSNSRIWLLSVIAVKTTHGLTTQMRALAIRLLAAVPVWLTHGLTTQAMSAPLSGFMLKMILCLAAQMRTLPSQVLKKYQLPAESRVPPASKPALRKSPIKTHALSARSTLTLPWELT</sequence>
<evidence type="ECO:0000313" key="3">
    <source>
        <dbReference type="Proteomes" id="UP000694389"/>
    </source>
</evidence>
<dbReference type="Proteomes" id="UP000694389">
    <property type="component" value="Unassembled WGS sequence"/>
</dbReference>
<dbReference type="CDD" id="cd11657">
    <property type="entry name" value="TIN2_N"/>
    <property type="match status" value="1"/>
</dbReference>
<dbReference type="GeneTree" id="ENSGT00400000022326"/>
<reference evidence="2" key="1">
    <citation type="submission" date="2025-08" db="UniProtKB">
        <authorList>
            <consortium name="Ensembl"/>
        </authorList>
    </citation>
    <scope>IDENTIFICATION</scope>
</reference>
<dbReference type="AlphaFoldDB" id="A0A8C4H416"/>
<accession>A0A8C4H416</accession>
<dbReference type="GO" id="GO:0070187">
    <property type="term" value="C:shelterin complex"/>
    <property type="evidence" value="ECO:0007669"/>
    <property type="project" value="InterPro"/>
</dbReference>
<dbReference type="PANTHER" id="PTHR15512:SF2">
    <property type="match status" value="1"/>
</dbReference>
<dbReference type="GO" id="GO:1904356">
    <property type="term" value="P:regulation of telomere maintenance via telomere lengthening"/>
    <property type="evidence" value="ECO:0007669"/>
    <property type="project" value="TreeGrafter"/>
</dbReference>